<proteinExistence type="predicted"/>
<evidence type="ECO:0000313" key="2">
    <source>
        <dbReference type="Proteomes" id="UP001148629"/>
    </source>
</evidence>
<sequence>MQVLLVKDSGRPPRRVSGPHAKIGKRWLKAVGERSPWAPHELSSKSTQLHATIGITPRATAAIPRTCQPWPIELTQMAPSPGNECDYTLWRKVLAALFVSDDELSLWEDQYPEHLTLQPLELRDDPTIVFHTSFASPNPLPRIMTASRYFEWRDAILEHIASSTRLMTDSLNEFLHRYRAAHRSIAEIIAVLSDLLGNEPPEILEEYQKVAATLEALKACNDSYEDIEQMLRLRLTAHEGAIKEQSLMRKRLEELLAQYRSDLRRLEDATKRVEQDLERA</sequence>
<gene>
    <name evidence="1" type="ORF">NM208_g6770</name>
</gene>
<keyword evidence="2" id="KW-1185">Reference proteome</keyword>
<organism evidence="1 2">
    <name type="scientific">Fusarium decemcellulare</name>
    <dbReference type="NCBI Taxonomy" id="57161"/>
    <lineage>
        <taxon>Eukaryota</taxon>
        <taxon>Fungi</taxon>
        <taxon>Dikarya</taxon>
        <taxon>Ascomycota</taxon>
        <taxon>Pezizomycotina</taxon>
        <taxon>Sordariomycetes</taxon>
        <taxon>Hypocreomycetidae</taxon>
        <taxon>Hypocreales</taxon>
        <taxon>Nectriaceae</taxon>
        <taxon>Fusarium</taxon>
        <taxon>Fusarium decemcellulare species complex</taxon>
    </lineage>
</organism>
<accession>A0ACC1SBV9</accession>
<reference evidence="1" key="1">
    <citation type="submission" date="2022-08" db="EMBL/GenBank/DDBJ databases">
        <title>Genome Sequence of Fusarium decemcellulare.</title>
        <authorList>
            <person name="Buettner E."/>
        </authorList>
    </citation>
    <scope>NUCLEOTIDE SEQUENCE</scope>
    <source>
        <strain evidence="1">Babe19</strain>
    </source>
</reference>
<comment type="caution">
    <text evidence="1">The sequence shown here is derived from an EMBL/GenBank/DDBJ whole genome shotgun (WGS) entry which is preliminary data.</text>
</comment>
<evidence type="ECO:0000313" key="1">
    <source>
        <dbReference type="EMBL" id="KAJ3536327.1"/>
    </source>
</evidence>
<protein>
    <submittedName>
        <fullName evidence="1">Uncharacterized protein</fullName>
    </submittedName>
</protein>
<dbReference type="EMBL" id="JANRMS010000651">
    <property type="protein sequence ID" value="KAJ3536327.1"/>
    <property type="molecule type" value="Genomic_DNA"/>
</dbReference>
<name>A0ACC1SBV9_9HYPO</name>
<dbReference type="Proteomes" id="UP001148629">
    <property type="component" value="Unassembled WGS sequence"/>
</dbReference>